<dbReference type="PANTHER" id="PTHR10903">
    <property type="entry name" value="GTPASE, IMAP FAMILY MEMBER-RELATED"/>
    <property type="match status" value="1"/>
</dbReference>
<dbReference type="InterPro" id="IPR006703">
    <property type="entry name" value="G_AIG1"/>
</dbReference>
<dbReference type="OMA" id="GKAMTDP"/>
<dbReference type="InterPro" id="IPR027417">
    <property type="entry name" value="P-loop_NTPase"/>
</dbReference>
<keyword evidence="3" id="KW-0342">GTP-binding</keyword>
<name>A0A3Q2C6P3_CYPVA</name>
<evidence type="ECO:0000313" key="5">
    <source>
        <dbReference type="Ensembl" id="ENSCVAP00000000299.1"/>
    </source>
</evidence>
<protein>
    <submittedName>
        <fullName evidence="5">GTPase IMAP family member GIMD1-like</fullName>
    </submittedName>
</protein>
<dbReference type="STRING" id="28743.ENSCVAP00000000299"/>
<dbReference type="Proteomes" id="UP000265020">
    <property type="component" value="Unassembled WGS sequence"/>
</dbReference>
<feature type="domain" description="AIG1-type G" evidence="4">
    <location>
        <begin position="24"/>
        <end position="223"/>
    </location>
</feature>
<dbReference type="Pfam" id="PF04548">
    <property type="entry name" value="AIG1"/>
    <property type="match status" value="1"/>
</dbReference>
<proteinExistence type="inferred from homology"/>
<organism evidence="5 6">
    <name type="scientific">Cyprinodon variegatus</name>
    <name type="common">Sheepshead minnow</name>
    <dbReference type="NCBI Taxonomy" id="28743"/>
    <lineage>
        <taxon>Eukaryota</taxon>
        <taxon>Metazoa</taxon>
        <taxon>Chordata</taxon>
        <taxon>Craniata</taxon>
        <taxon>Vertebrata</taxon>
        <taxon>Euteleostomi</taxon>
        <taxon>Actinopterygii</taxon>
        <taxon>Neopterygii</taxon>
        <taxon>Teleostei</taxon>
        <taxon>Neoteleostei</taxon>
        <taxon>Acanthomorphata</taxon>
        <taxon>Ovalentaria</taxon>
        <taxon>Atherinomorphae</taxon>
        <taxon>Cyprinodontiformes</taxon>
        <taxon>Cyprinodontidae</taxon>
        <taxon>Cyprinodon</taxon>
    </lineage>
</organism>
<dbReference type="PROSITE" id="PS51720">
    <property type="entry name" value="G_AIG1"/>
    <property type="match status" value="1"/>
</dbReference>
<evidence type="ECO:0000259" key="4">
    <source>
        <dbReference type="PROSITE" id="PS51720"/>
    </source>
</evidence>
<dbReference type="PANTHER" id="PTHR10903:SF103">
    <property type="entry name" value="GTPASE IMAP FAMILY MEMBER GIMD1"/>
    <property type="match status" value="1"/>
</dbReference>
<comment type="similarity">
    <text evidence="1">Belongs to the TRAFAC class TrmE-Era-EngA-EngB-Septin-like GTPase superfamily. AIG1/Toc34/Toc159-like paraseptin GTPase family. IAN subfamily.</text>
</comment>
<dbReference type="GO" id="GO:0005525">
    <property type="term" value="F:GTP binding"/>
    <property type="evidence" value="ECO:0007669"/>
    <property type="project" value="UniProtKB-KW"/>
</dbReference>
<dbReference type="OrthoDB" id="8954335at2759"/>
<evidence type="ECO:0000313" key="6">
    <source>
        <dbReference type="Proteomes" id="UP000265020"/>
    </source>
</evidence>
<accession>A0A3Q2C6P3</accession>
<dbReference type="Gene3D" id="3.40.50.300">
    <property type="entry name" value="P-loop containing nucleotide triphosphate hydrolases"/>
    <property type="match status" value="1"/>
</dbReference>
<dbReference type="RefSeq" id="XP_015250074.1">
    <property type="nucleotide sequence ID" value="XM_015394588.1"/>
</dbReference>
<sequence>MDDKHCGNILSWLGFQTREEQQDVLVLNVLLLGERQSGRSSVGNAIIGGHEFQTGTCVSGVPVTAELGVRSRKFSAFFRRQGAESDLMLRVMDTPPTKLHPQSLQELCTDGVHVVVVVVRVDQLNENSRLLHQAESLFGPEWRDHAMLVFTHADHLGEAGLQPSLYLSQTSDWLRSLAKEAGGGAFFLDNNSDWPSVRGRPLRDKLLQLSAKNHHKALRFRPD</sequence>
<dbReference type="GeneTree" id="ENSGT00940000175283"/>
<evidence type="ECO:0000256" key="1">
    <source>
        <dbReference type="ARBA" id="ARBA00008535"/>
    </source>
</evidence>
<dbReference type="SUPFAM" id="SSF52540">
    <property type="entry name" value="P-loop containing nucleoside triphosphate hydrolases"/>
    <property type="match status" value="1"/>
</dbReference>
<dbReference type="InterPro" id="IPR045058">
    <property type="entry name" value="GIMA/IAN/Toc"/>
</dbReference>
<reference evidence="5" key="1">
    <citation type="submission" date="2025-08" db="UniProtKB">
        <authorList>
            <consortium name="Ensembl"/>
        </authorList>
    </citation>
    <scope>IDENTIFICATION</scope>
</reference>
<reference evidence="5" key="2">
    <citation type="submission" date="2025-09" db="UniProtKB">
        <authorList>
            <consortium name="Ensembl"/>
        </authorList>
    </citation>
    <scope>IDENTIFICATION</scope>
</reference>
<dbReference type="KEGG" id="cvg:107097443"/>
<evidence type="ECO:0000256" key="2">
    <source>
        <dbReference type="ARBA" id="ARBA00022741"/>
    </source>
</evidence>
<keyword evidence="6" id="KW-1185">Reference proteome</keyword>
<dbReference type="GeneID" id="107097443"/>
<keyword evidence="2" id="KW-0547">Nucleotide-binding</keyword>
<dbReference type="AlphaFoldDB" id="A0A3Q2C6P3"/>
<dbReference type="Ensembl" id="ENSCVAT00000015299.1">
    <property type="protein sequence ID" value="ENSCVAP00000000299.1"/>
    <property type="gene ID" value="ENSCVAG00000001199.1"/>
</dbReference>
<evidence type="ECO:0000256" key="3">
    <source>
        <dbReference type="ARBA" id="ARBA00023134"/>
    </source>
</evidence>